<sequence length="275" mass="29854">MCQRITQDTAKRRNPKRSASAMRVLVGVKRVVDYAVKVRVQNNTVDLANIKMSLNPFCEIAVEEAVRLKEAKTADEVVAVSVGPKQCSETIRTALAMGCDRGIHIQTDLRTDYMELQPFSIAQLFQKVVEQEGSELVLLGKQGIDSDCGQTGPMLAGLLGWPQVTFAASLSAADGGITVERETDSGTETIKVPKLPAVVTCDLRLNEPRYATLPNIMKAKKKKVDTIAAEDLGLDLSPRNDVLEVFEPPPRAAGIIVDDVDSLVDKLRNEAGAIP</sequence>
<dbReference type="GO" id="GO:0009055">
    <property type="term" value="F:electron transfer activity"/>
    <property type="evidence" value="ECO:0007669"/>
    <property type="project" value="InterPro"/>
</dbReference>
<dbReference type="FunFam" id="3.40.50.620:FF:000011">
    <property type="entry name" value="Electron transfer flavoprotein subunit beta"/>
    <property type="match status" value="1"/>
</dbReference>
<dbReference type="SMART" id="SM00893">
    <property type="entry name" value="ETF"/>
    <property type="match status" value="1"/>
</dbReference>
<evidence type="ECO:0000256" key="2">
    <source>
        <dbReference type="ARBA" id="ARBA00007557"/>
    </source>
</evidence>
<name>A0A7S1GJ58_CYCTE</name>
<dbReference type="GO" id="GO:0033539">
    <property type="term" value="P:fatty acid beta-oxidation using acyl-CoA dehydrogenase"/>
    <property type="evidence" value="ECO:0007669"/>
    <property type="project" value="TreeGrafter"/>
</dbReference>
<dbReference type="InterPro" id="IPR012255">
    <property type="entry name" value="ETF_b"/>
</dbReference>
<evidence type="ECO:0000313" key="7">
    <source>
        <dbReference type="EMBL" id="CAD8935818.1"/>
    </source>
</evidence>
<dbReference type="PANTHER" id="PTHR21294">
    <property type="entry name" value="ELECTRON TRANSFER FLAVOPROTEIN BETA-SUBUNIT"/>
    <property type="match status" value="1"/>
</dbReference>
<comment type="similarity">
    <text evidence="2 5">Belongs to the ETF beta-subunit/FixA family.</text>
</comment>
<evidence type="ECO:0000256" key="4">
    <source>
        <dbReference type="ARBA" id="ARBA00022982"/>
    </source>
</evidence>
<dbReference type="PANTHER" id="PTHR21294:SF8">
    <property type="entry name" value="ELECTRON TRANSFER FLAVOPROTEIN SUBUNIT BETA"/>
    <property type="match status" value="1"/>
</dbReference>
<dbReference type="SUPFAM" id="SSF52402">
    <property type="entry name" value="Adenine nucleotide alpha hydrolases-like"/>
    <property type="match status" value="1"/>
</dbReference>
<dbReference type="Gene3D" id="3.40.50.620">
    <property type="entry name" value="HUPs"/>
    <property type="match status" value="1"/>
</dbReference>
<dbReference type="CDD" id="cd01714">
    <property type="entry name" value="ETF_beta"/>
    <property type="match status" value="1"/>
</dbReference>
<accession>A0A7S1GJ58</accession>
<comment type="function">
    <text evidence="5">The electron transfer flavoprotein serves as a specific electron acceptor for several dehydrogenases, including five acyl-CoA dehydrogenases, glutaryl-CoA and sarcosine dehydrogenase. It transfers the electrons to the main mitochondrial respiratory chain via ETF-ubiquinone oxidoreductase (ETF dehydrogenase).</text>
</comment>
<comment type="subunit">
    <text evidence="5">Heterodimer of an alpha and a beta subunit.</text>
</comment>
<feature type="domain" description="Electron transfer flavoprotein alpha/beta-subunit N-terminal" evidence="6">
    <location>
        <begin position="42"/>
        <end position="236"/>
    </location>
</feature>
<evidence type="ECO:0000256" key="3">
    <source>
        <dbReference type="ARBA" id="ARBA00022448"/>
    </source>
</evidence>
<keyword evidence="5" id="KW-0496">Mitochondrion</keyword>
<dbReference type="InterPro" id="IPR014729">
    <property type="entry name" value="Rossmann-like_a/b/a_fold"/>
</dbReference>
<gene>
    <name evidence="7" type="ORF">CTEN0397_LOCUS6852</name>
</gene>
<dbReference type="PIRSF" id="PIRSF000090">
    <property type="entry name" value="Beta-ETF"/>
    <property type="match status" value="1"/>
</dbReference>
<dbReference type="AlphaFoldDB" id="A0A7S1GJ58"/>
<dbReference type="EMBL" id="HBFW01010650">
    <property type="protein sequence ID" value="CAD8935818.1"/>
    <property type="molecule type" value="Transcribed_RNA"/>
</dbReference>
<proteinExistence type="inferred from homology"/>
<dbReference type="InterPro" id="IPR033948">
    <property type="entry name" value="ETF_beta_N"/>
</dbReference>
<evidence type="ECO:0000256" key="1">
    <source>
        <dbReference type="ARBA" id="ARBA00004305"/>
    </source>
</evidence>
<dbReference type="InterPro" id="IPR014730">
    <property type="entry name" value="ETF_a/b_N"/>
</dbReference>
<dbReference type="GO" id="GO:0005759">
    <property type="term" value="C:mitochondrial matrix"/>
    <property type="evidence" value="ECO:0007669"/>
    <property type="project" value="UniProtKB-SubCell"/>
</dbReference>
<evidence type="ECO:0000259" key="6">
    <source>
        <dbReference type="SMART" id="SM00893"/>
    </source>
</evidence>
<comment type="subcellular location">
    <subcellularLocation>
        <location evidence="1 5">Mitochondrion matrix</location>
    </subcellularLocation>
</comment>
<dbReference type="Pfam" id="PF01012">
    <property type="entry name" value="ETF"/>
    <property type="match status" value="1"/>
</dbReference>
<evidence type="ECO:0000256" key="5">
    <source>
        <dbReference type="PIRNR" id="PIRNR000090"/>
    </source>
</evidence>
<protein>
    <recommendedName>
        <fullName evidence="5">Electron transfer flavoprotein subunit beta</fullName>
        <shortName evidence="5">Beta-ETF</shortName>
    </recommendedName>
</protein>
<keyword evidence="4 5" id="KW-0249">Electron transport</keyword>
<reference evidence="7" key="1">
    <citation type="submission" date="2021-01" db="EMBL/GenBank/DDBJ databases">
        <authorList>
            <person name="Corre E."/>
            <person name="Pelletier E."/>
            <person name="Niang G."/>
            <person name="Scheremetjew M."/>
            <person name="Finn R."/>
            <person name="Kale V."/>
            <person name="Holt S."/>
            <person name="Cochrane G."/>
            <person name="Meng A."/>
            <person name="Brown T."/>
            <person name="Cohen L."/>
        </authorList>
    </citation>
    <scope>NUCLEOTIDE SEQUENCE</scope>
    <source>
        <strain evidence="7">ECT3854</strain>
    </source>
</reference>
<dbReference type="GO" id="GO:0009063">
    <property type="term" value="P:amino acid catabolic process"/>
    <property type="evidence" value="ECO:0007669"/>
    <property type="project" value="TreeGrafter"/>
</dbReference>
<keyword evidence="3 5" id="KW-0813">Transport</keyword>
<organism evidence="7">
    <name type="scientific">Cyclophora tenuis</name>
    <name type="common">Marine diatom</name>
    <dbReference type="NCBI Taxonomy" id="216820"/>
    <lineage>
        <taxon>Eukaryota</taxon>
        <taxon>Sar</taxon>
        <taxon>Stramenopiles</taxon>
        <taxon>Ochrophyta</taxon>
        <taxon>Bacillariophyta</taxon>
        <taxon>Fragilariophyceae</taxon>
        <taxon>Fragilariophycidae</taxon>
        <taxon>Cyclophorales</taxon>
        <taxon>Cyclophoraceae</taxon>
        <taxon>Cyclophora</taxon>
    </lineage>
</organism>